<keyword evidence="9" id="KW-1185">Reference proteome</keyword>
<dbReference type="RefSeq" id="WP_273630178.1">
    <property type="nucleotide sequence ID" value="NZ_CP117167.1"/>
</dbReference>
<evidence type="ECO:0000259" key="7">
    <source>
        <dbReference type="Pfam" id="PF00535"/>
    </source>
</evidence>
<dbReference type="InterPro" id="IPR029044">
    <property type="entry name" value="Nucleotide-diphossugar_trans"/>
</dbReference>
<feature type="transmembrane region" description="Helical" evidence="6">
    <location>
        <begin position="332"/>
        <end position="350"/>
    </location>
</feature>
<dbReference type="EMBL" id="CP117167">
    <property type="protein sequence ID" value="WCT11974.1"/>
    <property type="molecule type" value="Genomic_DNA"/>
</dbReference>
<dbReference type="Pfam" id="PF00535">
    <property type="entry name" value="Glycos_transf_2"/>
    <property type="match status" value="1"/>
</dbReference>
<organism evidence="8 9">
    <name type="scientific">Mucilaginibacter jinjuensis</name>
    <dbReference type="NCBI Taxonomy" id="1176721"/>
    <lineage>
        <taxon>Bacteria</taxon>
        <taxon>Pseudomonadati</taxon>
        <taxon>Bacteroidota</taxon>
        <taxon>Sphingobacteriia</taxon>
        <taxon>Sphingobacteriales</taxon>
        <taxon>Sphingobacteriaceae</taxon>
        <taxon>Mucilaginibacter</taxon>
    </lineage>
</organism>
<feature type="transmembrane region" description="Helical" evidence="6">
    <location>
        <begin position="6"/>
        <end position="23"/>
    </location>
</feature>
<reference evidence="8 9" key="1">
    <citation type="submission" date="2023-02" db="EMBL/GenBank/DDBJ databases">
        <title>Genome sequence of Mucilaginibacter jinjuensis strain KACC 16571.</title>
        <authorList>
            <person name="Kim S."/>
            <person name="Heo J."/>
            <person name="Kwon S.-W."/>
        </authorList>
    </citation>
    <scope>NUCLEOTIDE SEQUENCE [LARGE SCALE GENOMIC DNA]</scope>
    <source>
        <strain evidence="8 9">KACC 16571</strain>
    </source>
</reference>
<evidence type="ECO:0000313" key="8">
    <source>
        <dbReference type="EMBL" id="WCT11974.1"/>
    </source>
</evidence>
<dbReference type="InterPro" id="IPR001173">
    <property type="entry name" value="Glyco_trans_2-like"/>
</dbReference>
<evidence type="ECO:0000256" key="3">
    <source>
        <dbReference type="ARBA" id="ARBA00022676"/>
    </source>
</evidence>
<keyword evidence="6" id="KW-1133">Transmembrane helix</keyword>
<dbReference type="PANTHER" id="PTHR43646">
    <property type="entry name" value="GLYCOSYLTRANSFERASE"/>
    <property type="match status" value="1"/>
</dbReference>
<name>A0ABY7T6S4_9SPHI</name>
<comment type="subcellular location">
    <subcellularLocation>
        <location evidence="1">Cell membrane</location>
    </subcellularLocation>
</comment>
<proteinExistence type="predicted"/>
<evidence type="ECO:0000256" key="2">
    <source>
        <dbReference type="ARBA" id="ARBA00022475"/>
    </source>
</evidence>
<evidence type="ECO:0000256" key="1">
    <source>
        <dbReference type="ARBA" id="ARBA00004236"/>
    </source>
</evidence>
<keyword evidence="2" id="KW-1003">Cell membrane</keyword>
<dbReference type="Proteomes" id="UP001216139">
    <property type="component" value="Chromosome"/>
</dbReference>
<feature type="domain" description="Glycosyltransferase 2-like" evidence="7">
    <location>
        <begin position="45"/>
        <end position="215"/>
    </location>
</feature>
<protein>
    <submittedName>
        <fullName evidence="8">Glycosyltransferase family 2 protein</fullName>
    </submittedName>
</protein>
<dbReference type="CDD" id="cd00761">
    <property type="entry name" value="Glyco_tranf_GTA_type"/>
    <property type="match status" value="1"/>
</dbReference>
<feature type="transmembrane region" description="Helical" evidence="6">
    <location>
        <begin position="283"/>
        <end position="303"/>
    </location>
</feature>
<keyword evidence="5 6" id="KW-0472">Membrane</keyword>
<dbReference type="PANTHER" id="PTHR43646:SF2">
    <property type="entry name" value="GLYCOSYLTRANSFERASE 2-LIKE DOMAIN-CONTAINING PROTEIN"/>
    <property type="match status" value="1"/>
</dbReference>
<accession>A0ABY7T6S4</accession>
<keyword evidence="3" id="KW-0328">Glycosyltransferase</keyword>
<dbReference type="SUPFAM" id="SSF53448">
    <property type="entry name" value="Nucleotide-diphospho-sugar transferases"/>
    <property type="match status" value="1"/>
</dbReference>
<sequence length="378" mass="42412">MAFFYYSLFATLCWVGVIIYLLINGRKMAPLDLQAAAEVEPSVAIIIAVRNEEADLEKALQSVCKLNYANYRIVVLNDRSTDGTAAILETFTGKYQNLSVTHITELPYGWLGKNHALYQGYLNSTEEWLLFTDADVEFHPDALSKAVGYATRNRIDHLCILPEVISRSEMLNAMLGTFTMLFTLQFRPWASSNPKSKASIGIGAFNLVRREAYEQAGTHQQIKLRPDDDLKLGQMIKAAGLKQHVLIGKGYIGLEWYHNVQQFVNGLMKNSFAVADYSVLKTIGGIILILILIALPVPLMLLFGTKTEQGMACLILIFQSIYMTSPVLPNKWWHALMIPFAGLLMAYISARSAFITLKQGGIYWRDSFYSLDMLKGKV</sequence>
<keyword evidence="4" id="KW-0808">Transferase</keyword>
<feature type="transmembrane region" description="Helical" evidence="6">
    <location>
        <begin position="310"/>
        <end position="326"/>
    </location>
</feature>
<evidence type="ECO:0000256" key="6">
    <source>
        <dbReference type="SAM" id="Phobius"/>
    </source>
</evidence>
<dbReference type="Gene3D" id="3.90.550.10">
    <property type="entry name" value="Spore Coat Polysaccharide Biosynthesis Protein SpsA, Chain A"/>
    <property type="match status" value="1"/>
</dbReference>
<keyword evidence="6" id="KW-0812">Transmembrane</keyword>
<evidence type="ECO:0000313" key="9">
    <source>
        <dbReference type="Proteomes" id="UP001216139"/>
    </source>
</evidence>
<evidence type="ECO:0000256" key="4">
    <source>
        <dbReference type="ARBA" id="ARBA00022679"/>
    </source>
</evidence>
<gene>
    <name evidence="8" type="ORF">PQO05_24890</name>
</gene>
<evidence type="ECO:0000256" key="5">
    <source>
        <dbReference type="ARBA" id="ARBA00023136"/>
    </source>
</evidence>